<gene>
    <name evidence="2" type="primary">PLESTBF000561</name>
    <name evidence="2" type="ORF">PLESTB_001162700</name>
</gene>
<evidence type="ECO:0000313" key="3">
    <source>
        <dbReference type="Proteomes" id="UP001165080"/>
    </source>
</evidence>
<keyword evidence="3" id="KW-1185">Reference proteome</keyword>
<proteinExistence type="predicted"/>
<reference evidence="2 3" key="1">
    <citation type="journal article" date="2023" name="Commun. Biol.">
        <title>Reorganization of the ancestral sex-determining regions during the evolution of trioecy in Pleodorina starrii.</title>
        <authorList>
            <person name="Takahashi K."/>
            <person name="Suzuki S."/>
            <person name="Kawai-Toyooka H."/>
            <person name="Yamamoto K."/>
            <person name="Hamaji T."/>
            <person name="Ootsuki R."/>
            <person name="Yamaguchi H."/>
            <person name="Kawachi M."/>
            <person name="Higashiyama T."/>
            <person name="Nozaki H."/>
        </authorList>
    </citation>
    <scope>NUCLEOTIDE SEQUENCE [LARGE SCALE GENOMIC DNA]</scope>
    <source>
        <strain evidence="2 3">NIES-4479</strain>
    </source>
</reference>
<dbReference type="AlphaFoldDB" id="A0A9W6BRT6"/>
<evidence type="ECO:0000313" key="2">
    <source>
        <dbReference type="EMBL" id="GLC56913.1"/>
    </source>
</evidence>
<comment type="caution">
    <text evidence="2">The sequence shown here is derived from an EMBL/GenBank/DDBJ whole genome shotgun (WGS) entry which is preliminary data.</text>
</comment>
<name>A0A9W6BRT6_9CHLO</name>
<accession>A0A9W6BRT6</accession>
<dbReference type="Proteomes" id="UP001165080">
    <property type="component" value="Unassembled WGS sequence"/>
</dbReference>
<feature type="region of interest" description="Disordered" evidence="1">
    <location>
        <begin position="44"/>
        <end position="96"/>
    </location>
</feature>
<sequence>MFPELEEAFYAAEEAQATAQAQANMFQAGVSVIMRTYGPPQYAAAQSAAPAPRSRAPSPGRAPATATGAREAPAAVGVQPAAPGARPPRSGASKLLANPSEEAIRAVKARLATQLEQEDVARLGTDRDLVSALVKLRAPTVCVAGSLGAAGCPDGHGEGGKCKYGAEYGQGKALTWADLADRVARHVKSSKGQALV</sequence>
<protein>
    <submittedName>
        <fullName evidence="2">Uncharacterized protein</fullName>
    </submittedName>
</protein>
<evidence type="ECO:0000256" key="1">
    <source>
        <dbReference type="SAM" id="MobiDB-lite"/>
    </source>
</evidence>
<feature type="compositionally biased region" description="Low complexity" evidence="1">
    <location>
        <begin position="44"/>
        <end position="93"/>
    </location>
</feature>
<dbReference type="EMBL" id="BRXU01000017">
    <property type="protein sequence ID" value="GLC56913.1"/>
    <property type="molecule type" value="Genomic_DNA"/>
</dbReference>
<organism evidence="2 3">
    <name type="scientific">Pleodorina starrii</name>
    <dbReference type="NCBI Taxonomy" id="330485"/>
    <lineage>
        <taxon>Eukaryota</taxon>
        <taxon>Viridiplantae</taxon>
        <taxon>Chlorophyta</taxon>
        <taxon>core chlorophytes</taxon>
        <taxon>Chlorophyceae</taxon>
        <taxon>CS clade</taxon>
        <taxon>Chlamydomonadales</taxon>
        <taxon>Volvocaceae</taxon>
        <taxon>Pleodorina</taxon>
    </lineage>
</organism>